<dbReference type="Proteomes" id="UP001063166">
    <property type="component" value="Unassembled WGS sequence"/>
</dbReference>
<dbReference type="PROSITE" id="PS00598">
    <property type="entry name" value="CHROMO_1"/>
    <property type="match status" value="1"/>
</dbReference>
<dbReference type="EMBL" id="BRPK01000007">
    <property type="protein sequence ID" value="GLB40094.1"/>
    <property type="molecule type" value="Genomic_DNA"/>
</dbReference>
<dbReference type="InterPro" id="IPR001584">
    <property type="entry name" value="Integrase_cat-core"/>
</dbReference>
<dbReference type="Pfam" id="PF24626">
    <property type="entry name" value="SH3_Tf2-1"/>
    <property type="match status" value="1"/>
</dbReference>
<evidence type="ECO:0000256" key="2">
    <source>
        <dbReference type="ARBA" id="ARBA00022884"/>
    </source>
</evidence>
<feature type="domain" description="Chromo" evidence="4">
    <location>
        <begin position="295"/>
        <end position="354"/>
    </location>
</feature>
<dbReference type="InterPro" id="IPR050951">
    <property type="entry name" value="Retrovirus_Pol_polyprotein"/>
</dbReference>
<feature type="domain" description="Integrase catalytic" evidence="5">
    <location>
        <begin position="55"/>
        <end position="159"/>
    </location>
</feature>
<gene>
    <name evidence="6" type="ORF">LshimejAT787_0706040</name>
</gene>
<keyword evidence="7" id="KW-1185">Reference proteome</keyword>
<dbReference type="SUPFAM" id="SSF54160">
    <property type="entry name" value="Chromo domain-like"/>
    <property type="match status" value="1"/>
</dbReference>
<sequence>MGKLHPLPIPEGRWSVVSVDFIVELPEAHGYDTVMVVMDSVGKRAHFILTHTTCMALDAANLYHKHFVAEFTQELYRVLGIKLSTSTAYHLQSDGQTERVNQELEQYLRIFCNEWQDDWDDLLPEAEFQYNNHVHSATKYTLFMLDTGWNPRMGFEPRPLNSNNETANEFFERMKLAQEEAKVALAKAKDNMARYYDQRRIPAPEYKPGNHVYLDTSDIETTRPSKKLLHCYLGPYTIERQVGPLAYKLCLPRSMSHLHPVFNAVKLRLTPPDPISGHRACPPPPPMLINNEEWFDIEDILDSRIFRRKLQYKVKWKGYGYEDASWEPVENVAHARDLVREFHRWHPDAPKQIRGMLFMEPAVPRAARAPVHRGAAP</sequence>
<dbReference type="Pfam" id="PF00385">
    <property type="entry name" value="Chromo"/>
    <property type="match status" value="1"/>
</dbReference>
<dbReference type="Gene3D" id="3.30.420.10">
    <property type="entry name" value="Ribonuclease H-like superfamily/Ribonuclease H"/>
    <property type="match status" value="1"/>
</dbReference>
<dbReference type="InterPro" id="IPR023780">
    <property type="entry name" value="Chromo_domain"/>
</dbReference>
<keyword evidence="3" id="KW-0539">Nucleus</keyword>
<dbReference type="GO" id="GO:0006338">
    <property type="term" value="P:chromatin remodeling"/>
    <property type="evidence" value="ECO:0007669"/>
    <property type="project" value="UniProtKB-ARBA"/>
</dbReference>
<reference evidence="6" key="1">
    <citation type="submission" date="2022-07" db="EMBL/GenBank/DDBJ databases">
        <title>The genome of Lyophyllum shimeji provides insight into the initial evolution of ectomycorrhizal fungal genome.</title>
        <authorList>
            <person name="Kobayashi Y."/>
            <person name="Shibata T."/>
            <person name="Hirakawa H."/>
            <person name="Shigenobu S."/>
            <person name="Nishiyama T."/>
            <person name="Yamada A."/>
            <person name="Hasebe M."/>
            <person name="Kawaguchi M."/>
        </authorList>
    </citation>
    <scope>NUCLEOTIDE SEQUENCE</scope>
    <source>
        <strain evidence="6">AT787</strain>
    </source>
</reference>
<dbReference type="PANTHER" id="PTHR37984:SF15">
    <property type="entry name" value="INTEGRASE CATALYTIC DOMAIN-CONTAINING PROTEIN"/>
    <property type="match status" value="1"/>
</dbReference>
<dbReference type="InterPro" id="IPR036397">
    <property type="entry name" value="RNaseH_sf"/>
</dbReference>
<dbReference type="SMART" id="SM00298">
    <property type="entry name" value="CHROMO"/>
    <property type="match status" value="1"/>
</dbReference>
<dbReference type="PANTHER" id="PTHR37984">
    <property type="entry name" value="PROTEIN CBG26694"/>
    <property type="match status" value="1"/>
</dbReference>
<dbReference type="GO" id="GO:0015074">
    <property type="term" value="P:DNA integration"/>
    <property type="evidence" value="ECO:0007669"/>
    <property type="project" value="InterPro"/>
</dbReference>
<dbReference type="CDD" id="cd00024">
    <property type="entry name" value="CD_CSD"/>
    <property type="match status" value="1"/>
</dbReference>
<dbReference type="AlphaFoldDB" id="A0A9P3PR96"/>
<dbReference type="InterPro" id="IPR023779">
    <property type="entry name" value="Chromodomain_CS"/>
</dbReference>
<evidence type="ECO:0000313" key="6">
    <source>
        <dbReference type="EMBL" id="GLB40094.1"/>
    </source>
</evidence>
<dbReference type="OrthoDB" id="2273864at2759"/>
<dbReference type="GO" id="GO:0003723">
    <property type="term" value="F:RNA binding"/>
    <property type="evidence" value="ECO:0007669"/>
    <property type="project" value="UniProtKB-KW"/>
</dbReference>
<dbReference type="InterPro" id="IPR056924">
    <property type="entry name" value="SH3_Tf2-1"/>
</dbReference>
<dbReference type="SUPFAM" id="SSF53098">
    <property type="entry name" value="Ribonuclease H-like"/>
    <property type="match status" value="1"/>
</dbReference>
<dbReference type="InterPro" id="IPR012337">
    <property type="entry name" value="RNaseH-like_sf"/>
</dbReference>
<keyword evidence="2" id="KW-0694">RNA-binding</keyword>
<name>A0A9P3PR96_LYOSH</name>
<evidence type="ECO:0000259" key="5">
    <source>
        <dbReference type="PROSITE" id="PS50994"/>
    </source>
</evidence>
<dbReference type="InterPro" id="IPR016197">
    <property type="entry name" value="Chromo-like_dom_sf"/>
</dbReference>
<evidence type="ECO:0000256" key="1">
    <source>
        <dbReference type="ARBA" id="ARBA00004123"/>
    </source>
</evidence>
<dbReference type="InterPro" id="IPR000953">
    <property type="entry name" value="Chromo/chromo_shadow_dom"/>
</dbReference>
<accession>A0A9P3PR96</accession>
<dbReference type="GO" id="GO:0005634">
    <property type="term" value="C:nucleus"/>
    <property type="evidence" value="ECO:0007669"/>
    <property type="project" value="UniProtKB-SubCell"/>
</dbReference>
<dbReference type="PROSITE" id="PS50013">
    <property type="entry name" value="CHROMO_2"/>
    <property type="match status" value="1"/>
</dbReference>
<protein>
    <submittedName>
        <fullName evidence="6">Chromo (CHRromatin Organisation MOdifier) domain containing protein</fullName>
    </submittedName>
</protein>
<evidence type="ECO:0000256" key="3">
    <source>
        <dbReference type="ARBA" id="ARBA00023242"/>
    </source>
</evidence>
<proteinExistence type="predicted"/>
<evidence type="ECO:0000313" key="7">
    <source>
        <dbReference type="Proteomes" id="UP001063166"/>
    </source>
</evidence>
<comment type="caution">
    <text evidence="6">The sequence shown here is derived from an EMBL/GenBank/DDBJ whole genome shotgun (WGS) entry which is preliminary data.</text>
</comment>
<evidence type="ECO:0000259" key="4">
    <source>
        <dbReference type="PROSITE" id="PS50013"/>
    </source>
</evidence>
<organism evidence="6 7">
    <name type="scientific">Lyophyllum shimeji</name>
    <name type="common">Hon-shimeji</name>
    <name type="synonym">Tricholoma shimeji</name>
    <dbReference type="NCBI Taxonomy" id="47721"/>
    <lineage>
        <taxon>Eukaryota</taxon>
        <taxon>Fungi</taxon>
        <taxon>Dikarya</taxon>
        <taxon>Basidiomycota</taxon>
        <taxon>Agaricomycotina</taxon>
        <taxon>Agaricomycetes</taxon>
        <taxon>Agaricomycetidae</taxon>
        <taxon>Agaricales</taxon>
        <taxon>Tricholomatineae</taxon>
        <taxon>Lyophyllaceae</taxon>
        <taxon>Lyophyllum</taxon>
    </lineage>
</organism>
<comment type="subcellular location">
    <subcellularLocation>
        <location evidence="1">Nucleus</location>
    </subcellularLocation>
</comment>
<dbReference type="Gene3D" id="2.40.50.40">
    <property type="match status" value="1"/>
</dbReference>
<dbReference type="PROSITE" id="PS50994">
    <property type="entry name" value="INTEGRASE"/>
    <property type="match status" value="1"/>
</dbReference>